<dbReference type="Pfam" id="PF14234">
    <property type="entry name" value="DUF4336"/>
    <property type="match status" value="1"/>
</dbReference>
<dbReference type="Proteomes" id="UP000199233">
    <property type="component" value="Unassembled WGS sequence"/>
</dbReference>
<name>A0A1H9KGA7_9GAMM</name>
<protein>
    <recommendedName>
        <fullName evidence="3">DUF4336 domain-containing protein</fullName>
    </recommendedName>
</protein>
<dbReference type="EMBL" id="FOFS01000013">
    <property type="protein sequence ID" value="SEQ97873.1"/>
    <property type="molecule type" value="Genomic_DNA"/>
</dbReference>
<dbReference type="PANTHER" id="PTHR33835">
    <property type="entry name" value="YALI0C07656P"/>
    <property type="match status" value="1"/>
</dbReference>
<dbReference type="AlphaFoldDB" id="A0A1H9KGA7"/>
<dbReference type="Gene3D" id="3.60.15.10">
    <property type="entry name" value="Ribonuclease Z/Hydroxyacylglutathione hydrolase-like"/>
    <property type="match status" value="1"/>
</dbReference>
<dbReference type="PANTHER" id="PTHR33835:SF1">
    <property type="entry name" value="METALLO-BETA-LACTAMASE DOMAIN-CONTAINING PROTEIN"/>
    <property type="match status" value="1"/>
</dbReference>
<keyword evidence="2" id="KW-1185">Reference proteome</keyword>
<dbReference type="InterPro" id="IPR036866">
    <property type="entry name" value="RibonucZ/Hydroxyglut_hydro"/>
</dbReference>
<reference evidence="1 2" key="1">
    <citation type="submission" date="2016-10" db="EMBL/GenBank/DDBJ databases">
        <authorList>
            <person name="de Groot N.N."/>
        </authorList>
    </citation>
    <scope>NUCLEOTIDE SEQUENCE [LARGE SCALE GENOMIC DNA]</scope>
    <source>
        <strain evidence="1 2">DSM 25927</strain>
    </source>
</reference>
<proteinExistence type="predicted"/>
<dbReference type="STRING" id="489703.SAMN04488038_11387"/>
<gene>
    <name evidence="1" type="ORF">SAMN04488038_11387</name>
</gene>
<accession>A0A1H9KGA7</accession>
<sequence length="233" mass="26339">MQDNQHMARLQALADNLWVVDSPHAFAGLHIGTRMTVVRLSGGALWLHSPVTIDAALQAEIEALGPVRHIVCPNMFHHMYAAPAAALWPDARRYGPELLRRKRPDLRLDTALSDTPDREWQDDLQPITIQGSLLFETVFYHAASRSLISSDLVENFHGHAHGFTRWYLRMGGILDKVGWHPLLRLLYVRRAKARASLQRVLALPFERLILAHGEIITQDAHAQLRAGLAWLQV</sequence>
<dbReference type="SUPFAM" id="SSF56281">
    <property type="entry name" value="Metallo-hydrolase/oxidoreductase"/>
    <property type="match status" value="1"/>
</dbReference>
<evidence type="ECO:0000313" key="2">
    <source>
        <dbReference type="Proteomes" id="UP000199233"/>
    </source>
</evidence>
<organism evidence="1 2">
    <name type="scientific">Solimonas aquatica</name>
    <dbReference type="NCBI Taxonomy" id="489703"/>
    <lineage>
        <taxon>Bacteria</taxon>
        <taxon>Pseudomonadati</taxon>
        <taxon>Pseudomonadota</taxon>
        <taxon>Gammaproteobacteria</taxon>
        <taxon>Nevskiales</taxon>
        <taxon>Nevskiaceae</taxon>
        <taxon>Solimonas</taxon>
    </lineage>
</organism>
<dbReference type="InterPro" id="IPR025638">
    <property type="entry name" value="DUF4336"/>
</dbReference>
<evidence type="ECO:0008006" key="3">
    <source>
        <dbReference type="Google" id="ProtNLM"/>
    </source>
</evidence>
<evidence type="ECO:0000313" key="1">
    <source>
        <dbReference type="EMBL" id="SEQ97873.1"/>
    </source>
</evidence>